<keyword evidence="6" id="KW-0627">Porphyrin biosynthesis</keyword>
<accession>A0A7W9TPX0</accession>
<feature type="domain" description="Sirohaem synthase dimerisation" evidence="10">
    <location>
        <begin position="151"/>
        <end position="208"/>
    </location>
</feature>
<evidence type="ECO:0000256" key="4">
    <source>
        <dbReference type="ARBA" id="ARBA00023027"/>
    </source>
</evidence>
<evidence type="ECO:0000256" key="6">
    <source>
        <dbReference type="ARBA" id="ARBA00023244"/>
    </source>
</evidence>
<gene>
    <name evidence="12" type="ORF">HNR28_002777</name>
</gene>
<evidence type="ECO:0000256" key="8">
    <source>
        <dbReference type="ARBA" id="ARBA00047561"/>
    </source>
</evidence>
<comment type="catalytic activity">
    <reaction evidence="8">
        <text>precorrin-2 + NAD(+) = sirohydrochlorin + NADH + 2 H(+)</text>
        <dbReference type="Rhea" id="RHEA:15613"/>
        <dbReference type="ChEBI" id="CHEBI:15378"/>
        <dbReference type="ChEBI" id="CHEBI:57540"/>
        <dbReference type="ChEBI" id="CHEBI:57945"/>
        <dbReference type="ChEBI" id="CHEBI:58351"/>
        <dbReference type="ChEBI" id="CHEBI:58827"/>
        <dbReference type="EC" id="1.3.1.76"/>
    </reaction>
</comment>
<dbReference type="PANTHER" id="PTHR35330">
    <property type="entry name" value="SIROHEME BIOSYNTHESIS PROTEIN MET8"/>
    <property type="match status" value="1"/>
</dbReference>
<evidence type="ECO:0000256" key="7">
    <source>
        <dbReference type="ARBA" id="ARBA00023268"/>
    </source>
</evidence>
<evidence type="ECO:0000259" key="9">
    <source>
        <dbReference type="Pfam" id="PF00590"/>
    </source>
</evidence>
<dbReference type="InterPro" id="IPR028161">
    <property type="entry name" value="Met8-like"/>
</dbReference>
<protein>
    <recommendedName>
        <fullName evidence="2">precorrin-2 dehydrogenase</fullName>
        <ecNumber evidence="2">1.3.1.76</ecNumber>
    </recommendedName>
</protein>
<evidence type="ECO:0000259" key="10">
    <source>
        <dbReference type="Pfam" id="PF10414"/>
    </source>
</evidence>
<evidence type="ECO:0000313" key="13">
    <source>
        <dbReference type="Proteomes" id="UP000541136"/>
    </source>
</evidence>
<evidence type="ECO:0000256" key="5">
    <source>
        <dbReference type="ARBA" id="ARBA00023239"/>
    </source>
</evidence>
<dbReference type="InterPro" id="IPR036291">
    <property type="entry name" value="NAD(P)-bd_dom_sf"/>
</dbReference>
<dbReference type="UniPathway" id="UPA00262">
    <property type="reaction ID" value="UER00222"/>
</dbReference>
<dbReference type="GO" id="GO:0032259">
    <property type="term" value="P:methylation"/>
    <property type="evidence" value="ECO:0007669"/>
    <property type="project" value="UniProtKB-KW"/>
</dbReference>
<dbReference type="GO" id="GO:0008168">
    <property type="term" value="F:methyltransferase activity"/>
    <property type="evidence" value="ECO:0007669"/>
    <property type="project" value="UniProtKB-KW"/>
</dbReference>
<reference evidence="12 13" key="1">
    <citation type="submission" date="2020-08" db="EMBL/GenBank/DDBJ databases">
        <title>Genomic Encyclopedia of Type Strains, Phase IV (KMG-IV): sequencing the most valuable type-strain genomes for metagenomic binning, comparative biology and taxonomic classification.</title>
        <authorList>
            <person name="Goeker M."/>
        </authorList>
    </citation>
    <scope>NUCLEOTIDE SEQUENCE [LARGE SCALE GENOMIC DNA]</scope>
    <source>
        <strain evidence="12 13">DSM 12141</strain>
    </source>
</reference>
<dbReference type="InterPro" id="IPR000878">
    <property type="entry name" value="4pyrrol_Mease"/>
</dbReference>
<evidence type="ECO:0000256" key="2">
    <source>
        <dbReference type="ARBA" id="ARBA00012400"/>
    </source>
</evidence>
<dbReference type="GO" id="GO:0004325">
    <property type="term" value="F:ferrochelatase activity"/>
    <property type="evidence" value="ECO:0007669"/>
    <property type="project" value="InterPro"/>
</dbReference>
<keyword evidence="12" id="KW-0808">Transferase</keyword>
<keyword evidence="3 12" id="KW-0560">Oxidoreductase</keyword>
<evidence type="ECO:0000256" key="1">
    <source>
        <dbReference type="ARBA" id="ARBA00005010"/>
    </source>
</evidence>
<dbReference type="Pfam" id="PF14824">
    <property type="entry name" value="Sirohm_synth_M"/>
    <property type="match status" value="1"/>
</dbReference>
<feature type="domain" description="Siroheme synthase central" evidence="11">
    <location>
        <begin position="122"/>
        <end position="146"/>
    </location>
</feature>
<dbReference type="InterPro" id="IPR037115">
    <property type="entry name" value="Sirohaem_synt_dimer_dom_sf"/>
</dbReference>
<dbReference type="InterPro" id="IPR028281">
    <property type="entry name" value="Sirohaem_synthase_central"/>
</dbReference>
<dbReference type="Pfam" id="PF13241">
    <property type="entry name" value="NAD_binding_7"/>
    <property type="match status" value="1"/>
</dbReference>
<dbReference type="Gene3D" id="1.10.8.210">
    <property type="entry name" value="Sirohaem synthase, dimerisation domain"/>
    <property type="match status" value="1"/>
</dbReference>
<dbReference type="Proteomes" id="UP000541136">
    <property type="component" value="Unassembled WGS sequence"/>
</dbReference>
<dbReference type="Pfam" id="PF10414">
    <property type="entry name" value="CysG_dimeriser"/>
    <property type="match status" value="1"/>
</dbReference>
<dbReference type="InterPro" id="IPR014777">
    <property type="entry name" value="4pyrrole_Mease_sub1"/>
</dbReference>
<dbReference type="Gene3D" id="3.30.160.110">
    <property type="entry name" value="Siroheme synthase, domain 2"/>
    <property type="match status" value="1"/>
</dbReference>
<sequence>MKALYPLFADLAGRTVLIVGGGPVAERKARALLNCGAAVRVGAPRLTRTLRAWAAEGRLAHLAGPFQEDWLESAWLAIAATDDRALNARVKAAADARRILANVVDDPALSSFQVPAIVDRAPLTIAVSSGGTAPVLARRLRERMEALFDPALGSLARLAGDHRPAIRRAYPDPGARRRFYDWLYDGPVLAHLRAGDTGRAHGALLARLDGAAAEPPPERRLVWIDACPDDPGSLTLNALRALNEADVLVHDARVNETVLSLARRDAERRMLDTDGREDAETLAAKVLALWGGDRNGVALVSRPARAGAGSSRHGG</sequence>
<organism evidence="12 13">
    <name type="scientific">Castellaniella defragrans</name>
    <name type="common">Alcaligenes defragrans</name>
    <dbReference type="NCBI Taxonomy" id="75697"/>
    <lineage>
        <taxon>Bacteria</taxon>
        <taxon>Pseudomonadati</taxon>
        <taxon>Pseudomonadota</taxon>
        <taxon>Betaproteobacteria</taxon>
        <taxon>Burkholderiales</taxon>
        <taxon>Alcaligenaceae</taxon>
        <taxon>Castellaniella</taxon>
    </lineage>
</organism>
<dbReference type="EMBL" id="JACHIB010000016">
    <property type="protein sequence ID" value="MBB6084730.1"/>
    <property type="molecule type" value="Genomic_DNA"/>
</dbReference>
<dbReference type="RefSeq" id="WP_211369317.1">
    <property type="nucleotide sequence ID" value="NZ_JACHIB010000016.1"/>
</dbReference>
<dbReference type="SUPFAM" id="SSF51735">
    <property type="entry name" value="NAD(P)-binding Rossmann-fold domains"/>
    <property type="match status" value="1"/>
</dbReference>
<name>A0A7W9TPX0_CASDE</name>
<keyword evidence="7" id="KW-0511">Multifunctional enzyme</keyword>
<dbReference type="SUPFAM" id="SSF53790">
    <property type="entry name" value="Tetrapyrrole methylase"/>
    <property type="match status" value="1"/>
</dbReference>
<dbReference type="Pfam" id="PF00590">
    <property type="entry name" value="TP_methylase"/>
    <property type="match status" value="1"/>
</dbReference>
<dbReference type="InterPro" id="IPR006367">
    <property type="entry name" value="Sirohaem_synthase_N"/>
</dbReference>
<dbReference type="GO" id="GO:0043115">
    <property type="term" value="F:precorrin-2 dehydrogenase activity"/>
    <property type="evidence" value="ECO:0007669"/>
    <property type="project" value="UniProtKB-EC"/>
</dbReference>
<dbReference type="Gene3D" id="3.40.50.720">
    <property type="entry name" value="NAD(P)-binding Rossmann-like Domain"/>
    <property type="match status" value="1"/>
</dbReference>
<dbReference type="InterPro" id="IPR019478">
    <property type="entry name" value="Sirohaem_synthase_dimer_dom"/>
</dbReference>
<keyword evidence="4" id="KW-0520">NAD</keyword>
<evidence type="ECO:0000259" key="11">
    <source>
        <dbReference type="Pfam" id="PF14824"/>
    </source>
</evidence>
<dbReference type="NCBIfam" id="TIGR01470">
    <property type="entry name" value="cysG_Nterm"/>
    <property type="match status" value="1"/>
</dbReference>
<dbReference type="FunFam" id="3.30.160.110:FF:000001">
    <property type="entry name" value="Siroheme synthase"/>
    <property type="match status" value="1"/>
</dbReference>
<dbReference type="SUPFAM" id="SSF75615">
    <property type="entry name" value="Siroheme synthase middle domains-like"/>
    <property type="match status" value="1"/>
</dbReference>
<comment type="pathway">
    <text evidence="1">Porphyrin-containing compound metabolism; siroheme biosynthesis; sirohydrochlorin from precorrin-2: step 1/1.</text>
</comment>
<evidence type="ECO:0000256" key="3">
    <source>
        <dbReference type="ARBA" id="ARBA00023002"/>
    </source>
</evidence>
<dbReference type="AlphaFoldDB" id="A0A7W9TPX0"/>
<proteinExistence type="predicted"/>
<keyword evidence="5 12" id="KW-0456">Lyase</keyword>
<keyword evidence="12" id="KW-0489">Methyltransferase</keyword>
<comment type="caution">
    <text evidence="12">The sequence shown here is derived from an EMBL/GenBank/DDBJ whole genome shotgun (WGS) entry which is preliminary data.</text>
</comment>
<evidence type="ECO:0000313" key="12">
    <source>
        <dbReference type="EMBL" id="MBB6084730.1"/>
    </source>
</evidence>
<dbReference type="Gene3D" id="3.40.1010.10">
    <property type="entry name" value="Cobalt-precorrin-4 Transmethylase, Domain 1"/>
    <property type="match status" value="1"/>
</dbReference>
<dbReference type="GO" id="GO:0019354">
    <property type="term" value="P:siroheme biosynthetic process"/>
    <property type="evidence" value="ECO:0007669"/>
    <property type="project" value="UniProtKB-UniPathway"/>
</dbReference>
<feature type="domain" description="Tetrapyrrole methylase" evidence="9">
    <location>
        <begin position="227"/>
        <end position="286"/>
    </location>
</feature>
<dbReference type="InterPro" id="IPR035996">
    <property type="entry name" value="4pyrrol_Methylase_sf"/>
</dbReference>
<dbReference type="PANTHER" id="PTHR35330:SF1">
    <property type="entry name" value="SIROHEME BIOSYNTHESIS PROTEIN MET8"/>
    <property type="match status" value="1"/>
</dbReference>
<dbReference type="EC" id="1.3.1.76" evidence="2"/>